<keyword evidence="16" id="KW-0411">Iron-sulfur</keyword>
<evidence type="ECO:0000256" key="8">
    <source>
        <dbReference type="ARBA" id="ARBA00022714"/>
    </source>
</evidence>
<keyword evidence="7 28" id="KW-0812">Transmembrane</keyword>
<comment type="cofactor">
    <cofactor evidence="25">
        <name>[2Fe-2S] cluster</name>
        <dbReference type="ChEBI" id="CHEBI:190135"/>
    </cofactor>
</comment>
<evidence type="ECO:0000256" key="28">
    <source>
        <dbReference type="SAM" id="Phobius"/>
    </source>
</evidence>
<keyword evidence="20" id="KW-0100">Branched-chain amino acid biosynthesis</keyword>
<evidence type="ECO:0000313" key="32">
    <source>
        <dbReference type="Proteomes" id="UP000271337"/>
    </source>
</evidence>
<dbReference type="GO" id="GO:0046923">
    <property type="term" value="F:ER retention sequence binding"/>
    <property type="evidence" value="ECO:0007669"/>
    <property type="project" value="InterPro"/>
</dbReference>
<evidence type="ECO:0000256" key="10">
    <source>
        <dbReference type="ARBA" id="ARBA00022824"/>
    </source>
</evidence>
<evidence type="ECO:0000256" key="26">
    <source>
        <dbReference type="ARBA" id="ARBA00052865"/>
    </source>
</evidence>
<dbReference type="PANTHER" id="PTHR21000">
    <property type="entry name" value="DIHYDROXY-ACID DEHYDRATASE DAD"/>
    <property type="match status" value="1"/>
</dbReference>
<evidence type="ECO:0000256" key="22">
    <source>
        <dbReference type="ARBA" id="ARBA00029436"/>
    </source>
</evidence>
<dbReference type="GO" id="GO:0009099">
    <property type="term" value="P:L-valine biosynthetic process"/>
    <property type="evidence" value="ECO:0007669"/>
    <property type="project" value="UniProtKB-UniPathway"/>
</dbReference>
<keyword evidence="9" id="KW-0479">Metal-binding</keyword>
<name>A0A3M7ABN2_HORWE</name>
<proteinExistence type="inferred from homology"/>
<evidence type="ECO:0000256" key="11">
    <source>
        <dbReference type="ARBA" id="ARBA00022842"/>
    </source>
</evidence>
<dbReference type="InterPro" id="IPR000133">
    <property type="entry name" value="ER_ret_rcpt"/>
</dbReference>
<dbReference type="NCBIfam" id="TIGR00110">
    <property type="entry name" value="ilvD"/>
    <property type="match status" value="1"/>
</dbReference>
<dbReference type="GO" id="GO:0005739">
    <property type="term" value="C:mitochondrion"/>
    <property type="evidence" value="ECO:0007669"/>
    <property type="project" value="TreeGrafter"/>
</dbReference>
<dbReference type="UniPathway" id="UPA00047">
    <property type="reaction ID" value="UER00057"/>
</dbReference>
<keyword evidence="14 28" id="KW-1133">Transmembrane helix</keyword>
<accession>A0A3M7ABN2</accession>
<dbReference type="InterPro" id="IPR042096">
    <property type="entry name" value="Dihydro-acid_dehy_C"/>
</dbReference>
<comment type="catalytic activity">
    <reaction evidence="26">
        <text>(2R,3R)-2,3-dihydroxy-3-methylpentanoate = (S)-3-methyl-2-oxopentanoate + H2O</text>
        <dbReference type="Rhea" id="RHEA:27694"/>
        <dbReference type="ChEBI" id="CHEBI:15377"/>
        <dbReference type="ChEBI" id="CHEBI:35146"/>
        <dbReference type="ChEBI" id="CHEBI:49258"/>
        <dbReference type="EC" id="4.2.1.9"/>
    </reaction>
    <physiologicalReaction direction="left-to-right" evidence="26">
        <dbReference type="Rhea" id="RHEA:27695"/>
    </physiologicalReaction>
</comment>
<evidence type="ECO:0000256" key="16">
    <source>
        <dbReference type="ARBA" id="ARBA00023014"/>
    </source>
</evidence>
<protein>
    <recommendedName>
        <fullName evidence="24">dihydroxy-acid dehydratase</fullName>
        <ecNumber evidence="24">4.2.1.9</ecNumber>
    </recommendedName>
</protein>
<dbReference type="GO" id="GO:0004160">
    <property type="term" value="F:dihydroxy-acid dehydratase activity"/>
    <property type="evidence" value="ECO:0007669"/>
    <property type="project" value="UniProtKB-EC"/>
</dbReference>
<evidence type="ECO:0000256" key="25">
    <source>
        <dbReference type="ARBA" id="ARBA00034078"/>
    </source>
</evidence>
<dbReference type="Proteomes" id="UP000271337">
    <property type="component" value="Unassembled WGS sequence"/>
</dbReference>
<dbReference type="VEuPathDB" id="FungiDB:BTJ68_02599"/>
<comment type="pathway">
    <text evidence="23">Amino-acid biosynthesis; L-isoleucine biosynthesis; L-isoleucine from 2-oxobutanoate: step 3/4.</text>
</comment>
<dbReference type="InterPro" id="IPR050165">
    <property type="entry name" value="DHAD_IlvD/Edd"/>
</dbReference>
<dbReference type="InterPro" id="IPR004404">
    <property type="entry name" value="DihydroxyA_deHydtase"/>
</dbReference>
<keyword evidence="19" id="KW-0456">Lyase</keyword>
<feature type="region of interest" description="Disordered" evidence="27">
    <location>
        <begin position="301"/>
        <end position="425"/>
    </location>
</feature>
<dbReference type="GO" id="GO:0009097">
    <property type="term" value="P:isoleucine biosynthetic process"/>
    <property type="evidence" value="ECO:0007669"/>
    <property type="project" value="UniProtKB-UniPathway"/>
</dbReference>
<comment type="pathway">
    <text evidence="22">Amino-acid biosynthesis; L-valine biosynthesis; L-valine from pyruvate: step 3/4.</text>
</comment>
<evidence type="ECO:0000256" key="24">
    <source>
        <dbReference type="ARBA" id="ARBA00029490"/>
    </source>
</evidence>
<dbReference type="GO" id="GO:0046872">
    <property type="term" value="F:metal ion binding"/>
    <property type="evidence" value="ECO:0007669"/>
    <property type="project" value="UniProtKB-KW"/>
</dbReference>
<dbReference type="InterPro" id="IPR020558">
    <property type="entry name" value="DiOHA_6PGluconate_deHydtase_CS"/>
</dbReference>
<dbReference type="GO" id="GO:0006621">
    <property type="term" value="P:protein retention in ER lumen"/>
    <property type="evidence" value="ECO:0007669"/>
    <property type="project" value="InterPro"/>
</dbReference>
<feature type="compositionally biased region" description="Low complexity" evidence="27">
    <location>
        <begin position="347"/>
        <end position="360"/>
    </location>
</feature>
<reference evidence="31 32" key="1">
    <citation type="journal article" date="2018" name="BMC Genomics">
        <title>Genomic evidence for intraspecific hybridization in a clonal and extremely halotolerant yeast.</title>
        <authorList>
            <person name="Gostincar C."/>
            <person name="Stajich J.E."/>
            <person name="Zupancic J."/>
            <person name="Zalar P."/>
            <person name="Gunde-Cimerman N."/>
        </authorList>
    </citation>
    <scope>NUCLEOTIDE SEQUENCE [LARGE SCALE GENOMIC DNA]</scope>
    <source>
        <strain evidence="31 32">EXF-6669</strain>
    </source>
</reference>
<keyword evidence="15" id="KW-0408">Iron</keyword>
<comment type="caution">
    <text evidence="31">The sequence shown here is derived from an EMBL/GenBank/DDBJ whole genome shotgun (WGS) entry which is preliminary data.</text>
</comment>
<feature type="compositionally biased region" description="Basic and acidic residues" evidence="27">
    <location>
        <begin position="378"/>
        <end position="393"/>
    </location>
</feature>
<keyword evidence="11" id="KW-0460">Magnesium</keyword>
<keyword evidence="18" id="KW-0675">Receptor</keyword>
<dbReference type="GO" id="GO:0016192">
    <property type="term" value="P:vesicle-mediated transport"/>
    <property type="evidence" value="ECO:0007669"/>
    <property type="project" value="UniProtKB-KW"/>
</dbReference>
<organism evidence="31 32">
    <name type="scientific">Hortaea werneckii</name>
    <name type="common">Black yeast</name>
    <name type="synonym">Cladosporium werneckii</name>
    <dbReference type="NCBI Taxonomy" id="91943"/>
    <lineage>
        <taxon>Eukaryota</taxon>
        <taxon>Fungi</taxon>
        <taxon>Dikarya</taxon>
        <taxon>Ascomycota</taxon>
        <taxon>Pezizomycotina</taxon>
        <taxon>Dothideomycetes</taxon>
        <taxon>Dothideomycetidae</taxon>
        <taxon>Mycosphaerellales</taxon>
        <taxon>Teratosphaeriaceae</taxon>
        <taxon>Hortaea</taxon>
    </lineage>
</organism>
<evidence type="ECO:0000256" key="14">
    <source>
        <dbReference type="ARBA" id="ARBA00022989"/>
    </source>
</evidence>
<feature type="domain" description="Dihydroxy-acid/6-phosphogluconate dehydratase C-terminal" evidence="30">
    <location>
        <begin position="888"/>
        <end position="1077"/>
    </location>
</feature>
<feature type="transmembrane region" description="Helical" evidence="28">
    <location>
        <begin position="231"/>
        <end position="250"/>
    </location>
</feature>
<dbReference type="EC" id="4.2.1.9" evidence="24"/>
<gene>
    <name evidence="31" type="ORF">D0867_01037</name>
</gene>
<dbReference type="SUPFAM" id="SSF143975">
    <property type="entry name" value="IlvD/EDD N-terminal domain-like"/>
    <property type="match status" value="1"/>
</dbReference>
<evidence type="ECO:0000256" key="18">
    <source>
        <dbReference type="ARBA" id="ARBA00023170"/>
    </source>
</evidence>
<evidence type="ECO:0000256" key="12">
    <source>
        <dbReference type="ARBA" id="ARBA00022892"/>
    </source>
</evidence>
<dbReference type="NCBIfam" id="NF002068">
    <property type="entry name" value="PRK00911.1"/>
    <property type="match status" value="1"/>
</dbReference>
<dbReference type="UniPathway" id="UPA00049">
    <property type="reaction ID" value="UER00061"/>
</dbReference>
<evidence type="ECO:0000259" key="30">
    <source>
        <dbReference type="Pfam" id="PF24877"/>
    </source>
</evidence>
<dbReference type="GO" id="GO:0005789">
    <property type="term" value="C:endoplasmic reticulum membrane"/>
    <property type="evidence" value="ECO:0007669"/>
    <property type="project" value="UniProtKB-SubCell"/>
</dbReference>
<feature type="domain" description="Dihydroxy-acid/6-phosphogluconate dehydratase N-terminal" evidence="29">
    <location>
        <begin position="549"/>
        <end position="876"/>
    </location>
</feature>
<feature type="transmembrane region" description="Helical" evidence="28">
    <location>
        <begin position="135"/>
        <end position="157"/>
    </location>
</feature>
<dbReference type="PROSITE" id="PS00887">
    <property type="entry name" value="ILVD_EDD_2"/>
    <property type="match status" value="1"/>
</dbReference>
<evidence type="ECO:0000256" key="23">
    <source>
        <dbReference type="ARBA" id="ARBA00029437"/>
    </source>
</evidence>
<evidence type="ECO:0000259" key="29">
    <source>
        <dbReference type="Pfam" id="PF00920"/>
    </source>
</evidence>
<evidence type="ECO:0000256" key="1">
    <source>
        <dbReference type="ARBA" id="ARBA00001946"/>
    </source>
</evidence>
<comment type="subcellular location">
    <subcellularLocation>
        <location evidence="2">Endoplasmic reticulum membrane</location>
        <topology evidence="2">Multi-pass membrane protein</topology>
    </subcellularLocation>
</comment>
<dbReference type="AlphaFoldDB" id="A0A3M7ABN2"/>
<sequence>MKSQHQTRPPPPPPAAMGFNMNVFRILADVSHTASKCILIYQIHHNKSAEGVSLLTQLLYILVFGTRYLDLFWYVSTSEQHRGLRRADTVAAINDKVPPPMSWWNFVLKIFYITSSAYIVYLMMRRYARTREKEYGWKLATWTLGGSLVSAPFVTLLFEGWAGMRFSEILWTFSIILESVCILPQLLLLRQTSVPTVIDSFYLVTLGSYRFFYILNWLVRGIGEGYFDSISVIFGVIQTALYIDFAWVYWSRQRVKLRGGGVVDSDDLTKSFLVRRFIGKRGSTGSEDGEADEDAEALARQENGTIQDGGRSAGGRNWGARGISVSADDTLAEHERPGARRQESYSDAAQADAQPMADPASFEDDDDDADAPPPPAKDNAENKHKRENEDPVERSSTPADAVGSSADRRHLKREYDGDRRSFETPHDCGESYALCGPEEGQQLLLDSWFAATSRLPGPRTGEQQIHIAIEQDIQFQNLASARPPTMDPDNLQKQNRPESPRYLTFQNSKPGSGLNKFSSTLTREHDFPAAQAMLYAAGVKDEKTLKTFPQVGVASVWWEGNPCNTHLLDIGKEVKKNIEKDEMLAWQYNTIGVSDGITMGGDGMRFSLQTREIIADSIETVTCAQFHDACVTIPGCDKNMPGCVMGMARHNRPSIMIYGGTINPGYSNLLQKPINITTALEAHGAYLFDRLKNPADPSQTKDEILTDIEKTACPGQGACGGMFTANTMATAIETLGLSLPGSASTPATSPEKMRECGKVAKAIRVCMEKQILPKHCLTKRSFENALVMMMALGGSTNGVLHLLAMAVTADVELTLDDFQRISDKIPFIADLAPSGKHLMADLYEIGGVSSVHKLLIAAGLLDGSTITVTGKTLAENVESWPSLKQGQEIIRSLDNPIKPTGHIEILYGNLAPKGAVAKITGKEGMSFTGKARVFNKEHELDQALNSGSIPRTENLVLVVRYEGPKGGPGMPEQLKASAAIMGAGLKNVALITDGRYSGASHGFIVGHICPEAAVGGPIAVVQDGDEITIDAASHTINMGVDAPELQRRLAEWQPPRRPVTRGVLAKYARLVGDASHGKSSFYSNVFWRNAVDVSRCDVCVLTALQSGAVTDLF</sequence>
<dbReference type="Gene3D" id="3.50.30.80">
    <property type="entry name" value="IlvD/EDD C-terminal domain-like"/>
    <property type="match status" value="1"/>
</dbReference>
<dbReference type="InterPro" id="IPR000581">
    <property type="entry name" value="ILV_EDD_N"/>
</dbReference>
<evidence type="ECO:0000256" key="27">
    <source>
        <dbReference type="SAM" id="MobiDB-lite"/>
    </source>
</evidence>
<evidence type="ECO:0000256" key="2">
    <source>
        <dbReference type="ARBA" id="ARBA00004477"/>
    </source>
</evidence>
<keyword evidence="13" id="KW-0653">Protein transport</keyword>
<dbReference type="GO" id="GO:0051537">
    <property type="term" value="F:2 iron, 2 sulfur cluster binding"/>
    <property type="evidence" value="ECO:0007669"/>
    <property type="project" value="UniProtKB-KW"/>
</dbReference>
<evidence type="ECO:0000256" key="7">
    <source>
        <dbReference type="ARBA" id="ARBA00022692"/>
    </source>
</evidence>
<evidence type="ECO:0000256" key="9">
    <source>
        <dbReference type="ARBA" id="ARBA00022723"/>
    </source>
</evidence>
<keyword evidence="8" id="KW-0001">2Fe-2S</keyword>
<keyword evidence="17 28" id="KW-0472">Membrane</keyword>
<dbReference type="InterPro" id="IPR056740">
    <property type="entry name" value="ILV_EDD_C"/>
</dbReference>
<keyword evidence="6" id="KW-0028">Amino-acid biosynthesis</keyword>
<evidence type="ECO:0000256" key="17">
    <source>
        <dbReference type="ARBA" id="ARBA00023136"/>
    </source>
</evidence>
<dbReference type="EMBL" id="QWIL01000057">
    <property type="protein sequence ID" value="RMY24954.1"/>
    <property type="molecule type" value="Genomic_DNA"/>
</dbReference>
<evidence type="ECO:0000256" key="21">
    <source>
        <dbReference type="ARBA" id="ARBA00029304"/>
    </source>
</evidence>
<evidence type="ECO:0000256" key="15">
    <source>
        <dbReference type="ARBA" id="ARBA00023004"/>
    </source>
</evidence>
<evidence type="ECO:0000256" key="4">
    <source>
        <dbReference type="ARBA" id="ARBA00010120"/>
    </source>
</evidence>
<dbReference type="Pfam" id="PF24877">
    <property type="entry name" value="ILV_EDD_C"/>
    <property type="match status" value="1"/>
</dbReference>
<feature type="compositionally biased region" description="Acidic residues" evidence="27">
    <location>
        <begin position="361"/>
        <end position="370"/>
    </location>
</feature>
<evidence type="ECO:0000256" key="5">
    <source>
        <dbReference type="ARBA" id="ARBA00022448"/>
    </source>
</evidence>
<dbReference type="OrthoDB" id="3851628at2759"/>
<dbReference type="Pfam" id="PF00810">
    <property type="entry name" value="ER_lumen_recept"/>
    <property type="match status" value="1"/>
</dbReference>
<keyword evidence="5" id="KW-0813">Transport</keyword>
<dbReference type="PROSITE" id="PS00886">
    <property type="entry name" value="ILVD_EDD_1"/>
    <property type="match status" value="1"/>
</dbReference>
<dbReference type="PRINTS" id="PR00660">
    <property type="entry name" value="ERLUMENR"/>
</dbReference>
<feature type="transmembrane region" description="Helical" evidence="28">
    <location>
        <begin position="103"/>
        <end position="123"/>
    </location>
</feature>
<comment type="similarity">
    <text evidence="4">Belongs to the ERD2 family.</text>
</comment>
<comment type="cofactor">
    <cofactor evidence="1">
        <name>Mg(2+)</name>
        <dbReference type="ChEBI" id="CHEBI:18420"/>
    </cofactor>
</comment>
<comment type="similarity">
    <text evidence="3">Belongs to the IlvD/Edd family.</text>
</comment>
<evidence type="ECO:0000256" key="19">
    <source>
        <dbReference type="ARBA" id="ARBA00023239"/>
    </source>
</evidence>
<feature type="compositionally biased region" description="Basic and acidic residues" evidence="27">
    <location>
        <begin position="413"/>
        <end position="425"/>
    </location>
</feature>
<evidence type="ECO:0000256" key="3">
    <source>
        <dbReference type="ARBA" id="ARBA00006486"/>
    </source>
</evidence>
<feature type="compositionally biased region" description="Basic and acidic residues" evidence="27">
    <location>
        <begin position="331"/>
        <end position="344"/>
    </location>
</feature>
<dbReference type="SUPFAM" id="SSF52016">
    <property type="entry name" value="LeuD/IlvD-like"/>
    <property type="match status" value="1"/>
</dbReference>
<evidence type="ECO:0000256" key="20">
    <source>
        <dbReference type="ARBA" id="ARBA00023304"/>
    </source>
</evidence>
<keyword evidence="12" id="KW-0931">ER-Golgi transport</keyword>
<evidence type="ECO:0000256" key="13">
    <source>
        <dbReference type="ARBA" id="ARBA00022927"/>
    </source>
</evidence>
<evidence type="ECO:0000313" key="31">
    <source>
        <dbReference type="EMBL" id="RMY24954.1"/>
    </source>
</evidence>
<dbReference type="InterPro" id="IPR037237">
    <property type="entry name" value="IlvD/EDD_N"/>
</dbReference>
<keyword evidence="10" id="KW-0256">Endoplasmic reticulum</keyword>
<dbReference type="GO" id="GO:0015031">
    <property type="term" value="P:protein transport"/>
    <property type="evidence" value="ECO:0007669"/>
    <property type="project" value="UniProtKB-KW"/>
</dbReference>
<evidence type="ECO:0000256" key="6">
    <source>
        <dbReference type="ARBA" id="ARBA00022605"/>
    </source>
</evidence>
<dbReference type="PANTHER" id="PTHR21000:SF13">
    <property type="entry name" value="DIHYDROXY-ACID DEHYDRATASE"/>
    <property type="match status" value="1"/>
</dbReference>
<feature type="transmembrane region" description="Helical" evidence="28">
    <location>
        <begin position="201"/>
        <end position="219"/>
    </location>
</feature>
<dbReference type="FunFam" id="3.50.30.80:FF:000001">
    <property type="entry name" value="Dihydroxy-acid dehydratase"/>
    <property type="match status" value="1"/>
</dbReference>
<feature type="transmembrane region" description="Helical" evidence="28">
    <location>
        <begin position="54"/>
        <end position="75"/>
    </location>
</feature>
<dbReference type="Pfam" id="PF00920">
    <property type="entry name" value="ILVD_EDD_N"/>
    <property type="match status" value="1"/>
</dbReference>
<comment type="catalytic activity">
    <reaction evidence="21">
        <text>(2R)-2,3-dihydroxy-3-methylbutanoate = 3-methyl-2-oxobutanoate + H2O</text>
        <dbReference type="Rhea" id="RHEA:24809"/>
        <dbReference type="ChEBI" id="CHEBI:11851"/>
        <dbReference type="ChEBI" id="CHEBI:15377"/>
        <dbReference type="ChEBI" id="CHEBI:49072"/>
        <dbReference type="EC" id="4.2.1.9"/>
    </reaction>
    <physiologicalReaction direction="left-to-right" evidence="21">
        <dbReference type="Rhea" id="RHEA:24810"/>
    </physiologicalReaction>
</comment>